<protein>
    <submittedName>
        <fullName evidence="3">Membrane protein</fullName>
    </submittedName>
</protein>
<evidence type="ECO:0000313" key="3">
    <source>
        <dbReference type="EMBL" id="GGD03339.1"/>
    </source>
</evidence>
<feature type="transmembrane region" description="Helical" evidence="2">
    <location>
        <begin position="77"/>
        <end position="97"/>
    </location>
</feature>
<sequence length="268" mass="29630">MPDNKKKDDGSILLKTQKPGFFARMRNNFLTGIVVAAPIGITFWLIWLFITGPVASLDETVRGFLPSQFTPTQFLEYLPGFGLIMAMIALILLGALAKNFIGRSLISFGERLVDSIPGVRNLYGFFKNVFEMALQQSERSFKEVAVLEYPRPGLWALAFVVTKTKGEVSYKLRDASDDMVSVFIPTTPNPTSGFLLFVPQKDLRILDMSVEDGAKLIFSAGLVTPGYDPDDYIEQLEEAAAKASGESEKSKRGLPFNIGRKGKKDGKD</sequence>
<dbReference type="AlphaFoldDB" id="A0A8J2V6D4"/>
<dbReference type="Proteomes" id="UP000613582">
    <property type="component" value="Unassembled WGS sequence"/>
</dbReference>
<dbReference type="PANTHER" id="PTHR31876">
    <property type="entry name" value="COV-LIKE PROTEIN 1"/>
    <property type="match status" value="1"/>
</dbReference>
<dbReference type="InterPro" id="IPR007462">
    <property type="entry name" value="COV1-like"/>
</dbReference>
<evidence type="ECO:0000313" key="4">
    <source>
        <dbReference type="Proteomes" id="UP000613582"/>
    </source>
</evidence>
<dbReference type="PANTHER" id="PTHR31876:SF26">
    <property type="entry name" value="PROTEIN LIKE COV 2"/>
    <property type="match status" value="1"/>
</dbReference>
<keyword evidence="4" id="KW-1185">Reference proteome</keyword>
<evidence type="ECO:0000256" key="1">
    <source>
        <dbReference type="SAM" id="MobiDB-lite"/>
    </source>
</evidence>
<dbReference type="EMBL" id="BMGH01000001">
    <property type="protein sequence ID" value="GGD03339.1"/>
    <property type="molecule type" value="Genomic_DNA"/>
</dbReference>
<name>A0A8J2V6D4_9PROT</name>
<keyword evidence="2" id="KW-0472">Membrane</keyword>
<keyword evidence="2" id="KW-1133">Transmembrane helix</keyword>
<reference evidence="3" key="1">
    <citation type="journal article" date="2014" name="Int. J. Syst. Evol. Microbiol.">
        <title>Complete genome sequence of Corynebacterium casei LMG S-19264T (=DSM 44701T), isolated from a smear-ripened cheese.</title>
        <authorList>
            <consortium name="US DOE Joint Genome Institute (JGI-PGF)"/>
            <person name="Walter F."/>
            <person name="Albersmeier A."/>
            <person name="Kalinowski J."/>
            <person name="Ruckert C."/>
        </authorList>
    </citation>
    <scope>NUCLEOTIDE SEQUENCE</scope>
    <source>
        <strain evidence="3">CGMCC 1.12921</strain>
    </source>
</reference>
<dbReference type="RefSeq" id="WP_206711354.1">
    <property type="nucleotide sequence ID" value="NZ_BMGH01000001.1"/>
</dbReference>
<evidence type="ECO:0000256" key="2">
    <source>
        <dbReference type="SAM" id="Phobius"/>
    </source>
</evidence>
<accession>A0A8J2V6D4</accession>
<dbReference type="Pfam" id="PF04367">
    <property type="entry name" value="DUF502"/>
    <property type="match status" value="1"/>
</dbReference>
<proteinExistence type="predicted"/>
<comment type="caution">
    <text evidence="3">The sequence shown here is derived from an EMBL/GenBank/DDBJ whole genome shotgun (WGS) entry which is preliminary data.</text>
</comment>
<feature type="transmembrane region" description="Helical" evidence="2">
    <location>
        <begin position="29"/>
        <end position="50"/>
    </location>
</feature>
<keyword evidence="2" id="KW-0812">Transmembrane</keyword>
<feature type="region of interest" description="Disordered" evidence="1">
    <location>
        <begin position="239"/>
        <end position="268"/>
    </location>
</feature>
<reference evidence="3" key="2">
    <citation type="submission" date="2020-09" db="EMBL/GenBank/DDBJ databases">
        <authorList>
            <person name="Sun Q."/>
            <person name="Zhou Y."/>
        </authorList>
    </citation>
    <scope>NUCLEOTIDE SEQUENCE</scope>
    <source>
        <strain evidence="3">CGMCC 1.12921</strain>
    </source>
</reference>
<organism evidence="3 4">
    <name type="scientific">Aquisalinus flavus</name>
    <dbReference type="NCBI Taxonomy" id="1526572"/>
    <lineage>
        <taxon>Bacteria</taxon>
        <taxon>Pseudomonadati</taxon>
        <taxon>Pseudomonadota</taxon>
        <taxon>Alphaproteobacteria</taxon>
        <taxon>Parvularculales</taxon>
        <taxon>Parvularculaceae</taxon>
        <taxon>Aquisalinus</taxon>
    </lineage>
</organism>
<gene>
    <name evidence="3" type="ORF">GCM10011342_10430</name>
</gene>